<accession>A0A6G0YW32</accession>
<dbReference type="AlphaFoldDB" id="A0A6G0YW32"/>
<organism evidence="1 2">
    <name type="scientific">Aphis craccivora</name>
    <name type="common">Cowpea aphid</name>
    <dbReference type="NCBI Taxonomy" id="307492"/>
    <lineage>
        <taxon>Eukaryota</taxon>
        <taxon>Metazoa</taxon>
        <taxon>Ecdysozoa</taxon>
        <taxon>Arthropoda</taxon>
        <taxon>Hexapoda</taxon>
        <taxon>Insecta</taxon>
        <taxon>Pterygota</taxon>
        <taxon>Neoptera</taxon>
        <taxon>Paraneoptera</taxon>
        <taxon>Hemiptera</taxon>
        <taxon>Sternorrhyncha</taxon>
        <taxon>Aphidomorpha</taxon>
        <taxon>Aphidoidea</taxon>
        <taxon>Aphididae</taxon>
        <taxon>Aphidini</taxon>
        <taxon>Aphis</taxon>
        <taxon>Aphis</taxon>
    </lineage>
</organism>
<gene>
    <name evidence="1" type="ORF">FWK35_00005912</name>
</gene>
<comment type="caution">
    <text evidence="1">The sequence shown here is derived from an EMBL/GenBank/DDBJ whole genome shotgun (WGS) entry which is preliminary data.</text>
</comment>
<reference evidence="1 2" key="1">
    <citation type="submission" date="2019-08" db="EMBL/GenBank/DDBJ databases">
        <title>Whole genome of Aphis craccivora.</title>
        <authorList>
            <person name="Voronova N.V."/>
            <person name="Shulinski R.S."/>
            <person name="Bandarenka Y.V."/>
            <person name="Zhorov D.G."/>
            <person name="Warner D."/>
        </authorList>
    </citation>
    <scope>NUCLEOTIDE SEQUENCE [LARGE SCALE GENOMIC DNA]</scope>
    <source>
        <strain evidence="1">180601</strain>
        <tissue evidence="1">Whole Body</tissue>
    </source>
</reference>
<proteinExistence type="predicted"/>
<sequence length="244" mass="28832">MRDKYLYFNFIYENIEKCFVTNSKMSILDSERSDDSTYNAFFFFVCTRERFEIMLQFQTLRVVSYSKINLVGALGRSFFEFPNSFQKRREKQKKKIKKKREFLRKTNFRPNQCFYMVLRVENLIQEILKISISPQSSRATRKGEFAQSGFGRSDMKSKRKTVFINVMTIKLPKTDLTMINQPHNQLANYSLLNPFPSGNFFSDTAIAIPYKTLYVSSLKTTVNHLSRLYLYEYLNRAVKILSAN</sequence>
<evidence type="ECO:0000313" key="2">
    <source>
        <dbReference type="Proteomes" id="UP000478052"/>
    </source>
</evidence>
<name>A0A6G0YW32_APHCR</name>
<dbReference type="EMBL" id="VUJU01002235">
    <property type="protein sequence ID" value="KAF0762047.1"/>
    <property type="molecule type" value="Genomic_DNA"/>
</dbReference>
<dbReference type="Proteomes" id="UP000478052">
    <property type="component" value="Unassembled WGS sequence"/>
</dbReference>
<evidence type="ECO:0000313" key="1">
    <source>
        <dbReference type="EMBL" id="KAF0762047.1"/>
    </source>
</evidence>
<protein>
    <submittedName>
        <fullName evidence="1">Uncharacterized protein</fullName>
    </submittedName>
</protein>
<keyword evidence="2" id="KW-1185">Reference proteome</keyword>